<keyword evidence="4" id="KW-0444">Lipid biosynthesis</keyword>
<accession>A0A438N3V3</accession>
<organism evidence="9 10">
    <name type="scientific">Exophiala mesophila</name>
    <name type="common">Black yeast-like fungus</name>
    <dbReference type="NCBI Taxonomy" id="212818"/>
    <lineage>
        <taxon>Eukaryota</taxon>
        <taxon>Fungi</taxon>
        <taxon>Dikarya</taxon>
        <taxon>Ascomycota</taxon>
        <taxon>Pezizomycotina</taxon>
        <taxon>Eurotiomycetes</taxon>
        <taxon>Chaetothyriomycetidae</taxon>
        <taxon>Chaetothyriales</taxon>
        <taxon>Herpotrichiellaceae</taxon>
        <taxon>Exophiala</taxon>
    </lineage>
</organism>
<feature type="region of interest" description="Disordered" evidence="8">
    <location>
        <begin position="944"/>
        <end position="998"/>
    </location>
</feature>
<keyword evidence="4" id="KW-0443">Lipid metabolism</keyword>
<dbReference type="VEuPathDB" id="FungiDB:PV10_09154"/>
<evidence type="ECO:0000256" key="4">
    <source>
        <dbReference type="ARBA" id="ARBA00022516"/>
    </source>
</evidence>
<evidence type="ECO:0000256" key="8">
    <source>
        <dbReference type="SAM" id="MobiDB-lite"/>
    </source>
</evidence>
<sequence>MMLHLLEKVWNEKGELRRSGITEKRLHRDLSALMGQKFMLHASSVINDELAREIFIPKTSGKISSDMKSIASGSERDVEIRLFSFLRRLVGNIAVRAIMGLAFTTNNPNFVDNLWEIDANVKLLLLGLEKLPLPTARAVRKARDEVVRATLEHHKALLVGDQGERSTFGDLSDVSDICKTLLQGWAELGISTESCASTTSAILWAANINTAPIVYWMIRHLFQHRNVLCQIRSEVEPYVQHSSDQDPQIRVDIEALTSRCSLLRAVFLETLRMEAHTFSLKMVTEDCTVFPYQARGGAEQFPLKKGEIVCVAHGAHQMDPEYFPESCDFNPLRYEERTAGGKTDHPRTSYGDMFVFSGGKALCKGRAFAHAEVLAVVAAFVISWEIAPMDETPQWRKTDRPLGENRNVDHAAHCTTYSMYKEKDYEELAESHVRCTYCRIADVRGPTNDSPSEPVVSDENPATGQAHGLPTPESTPGPDAARLKEDEKRQQANLQPTVEVDPGTPKPSGEEGNNGATKEQIDAVETVMKCPGTDYRQILGLGDEKPDREEELRMVMAAFEKLGCLTHEKYNKANQAAEAFLRVNEAAKHLGINEAAIAEMKDWDGAGGILTVPVNDASHEGSGREPSNGQDADMEDSTQPTIPQMTDDHRKVFSVAGGLLQVVWDSPDDERAINGLQEVNRKIVEINTANGFPNSTRFVVDFEVYQGVSKKALPLLAQWKQNSDEKAKEELEAMNQWLDNFIQERGYPTDWKIDIPQPSTQSIPPRPRQSTASTEARPTTPTEARARSGKLPKSLAFNEREGYVLEGGAEKELYGYIRAGYGHRVLLRRDGRNGYDIFEFVRASKFGKSFVERNQQVLGGRDIEAGTKAKLRGMSWNKVEIFGVAPVRTDFDDEAMMMAWVAFPMTEPTWYWRSHLGEEFGIDAVDEKLNTFRRKAGQLPRAVIAEDEAEESETDEEGEDKETRLQYLREEMKRLEQGTARSRRSSNATRSKLRRRAR</sequence>
<evidence type="ECO:0000256" key="2">
    <source>
        <dbReference type="ARBA" id="ARBA00004389"/>
    </source>
</evidence>
<dbReference type="PANTHER" id="PTHR24306">
    <property type="match status" value="1"/>
</dbReference>
<dbReference type="EMBL" id="NAJM01000024">
    <property type="protein sequence ID" value="RVX70306.1"/>
    <property type="molecule type" value="Genomic_DNA"/>
</dbReference>
<feature type="compositionally biased region" description="Acidic residues" evidence="8">
    <location>
        <begin position="945"/>
        <end position="960"/>
    </location>
</feature>
<keyword evidence="5 7" id="KW-0479">Metal-binding</keyword>
<evidence type="ECO:0000313" key="9">
    <source>
        <dbReference type="EMBL" id="RVX70306.1"/>
    </source>
</evidence>
<dbReference type="GO" id="GO:0005789">
    <property type="term" value="C:endoplasmic reticulum membrane"/>
    <property type="evidence" value="ECO:0007669"/>
    <property type="project" value="UniProtKB-SubCell"/>
</dbReference>
<evidence type="ECO:0000256" key="3">
    <source>
        <dbReference type="ARBA" id="ARBA00010617"/>
    </source>
</evidence>
<keyword evidence="6 7" id="KW-0408">Iron</keyword>
<name>A0A438N3V3_EXOME</name>
<feature type="region of interest" description="Disordered" evidence="8">
    <location>
        <begin position="753"/>
        <end position="791"/>
    </location>
</feature>
<feature type="compositionally biased region" description="Basic and acidic residues" evidence="8">
    <location>
        <begin position="481"/>
        <end position="490"/>
    </location>
</feature>
<dbReference type="GO" id="GO:0016705">
    <property type="term" value="F:oxidoreductase activity, acting on paired donors, with incorporation or reduction of molecular oxygen"/>
    <property type="evidence" value="ECO:0007669"/>
    <property type="project" value="InterPro"/>
</dbReference>
<gene>
    <name evidence="9" type="ORF">B0A52_05639</name>
</gene>
<feature type="compositionally biased region" description="Polar residues" evidence="8">
    <location>
        <begin position="757"/>
        <end position="782"/>
    </location>
</feature>
<comment type="cofactor">
    <cofactor evidence="1 7">
        <name>heme</name>
        <dbReference type="ChEBI" id="CHEBI:30413"/>
    </cofactor>
</comment>
<dbReference type="GO" id="GO:0004497">
    <property type="term" value="F:monooxygenase activity"/>
    <property type="evidence" value="ECO:0007669"/>
    <property type="project" value="InterPro"/>
</dbReference>
<evidence type="ECO:0000256" key="6">
    <source>
        <dbReference type="ARBA" id="ARBA00023004"/>
    </source>
</evidence>
<comment type="subcellular location">
    <subcellularLocation>
        <location evidence="2">Endoplasmic reticulum membrane</location>
        <topology evidence="2">Single-pass membrane protein</topology>
    </subcellularLocation>
</comment>
<dbReference type="InterPro" id="IPR002403">
    <property type="entry name" value="Cyt_P450_E_grp-IV"/>
</dbReference>
<evidence type="ECO:0000256" key="5">
    <source>
        <dbReference type="ARBA" id="ARBA00022723"/>
    </source>
</evidence>
<proteinExistence type="inferred from homology"/>
<dbReference type="InterPro" id="IPR001128">
    <property type="entry name" value="Cyt_P450"/>
</dbReference>
<dbReference type="VEuPathDB" id="FungiDB:PV10_03838"/>
<feature type="region of interest" description="Disordered" evidence="8">
    <location>
        <begin position="614"/>
        <end position="644"/>
    </location>
</feature>
<evidence type="ECO:0000313" key="10">
    <source>
        <dbReference type="Proteomes" id="UP000288859"/>
    </source>
</evidence>
<comment type="caution">
    <text evidence="9">The sequence shown here is derived from an EMBL/GenBank/DDBJ whole genome shotgun (WGS) entry which is preliminary data.</text>
</comment>
<feature type="binding site" description="axial binding residue" evidence="7">
    <location>
        <position position="363"/>
    </location>
    <ligand>
        <name>heme</name>
        <dbReference type="ChEBI" id="CHEBI:30413"/>
    </ligand>
    <ligandPart>
        <name>Fe</name>
        <dbReference type="ChEBI" id="CHEBI:18248"/>
    </ligandPart>
</feature>
<evidence type="ECO:0000256" key="1">
    <source>
        <dbReference type="ARBA" id="ARBA00001971"/>
    </source>
</evidence>
<evidence type="ECO:0008006" key="11">
    <source>
        <dbReference type="Google" id="ProtNLM"/>
    </source>
</evidence>
<dbReference type="AlphaFoldDB" id="A0A438N3V3"/>
<dbReference type="OrthoDB" id="4110993at2759"/>
<dbReference type="Gene3D" id="1.10.630.10">
    <property type="entry name" value="Cytochrome P450"/>
    <property type="match status" value="1"/>
</dbReference>
<feature type="region of interest" description="Disordered" evidence="8">
    <location>
        <begin position="444"/>
        <end position="517"/>
    </location>
</feature>
<dbReference type="PANTHER" id="PTHR24306:SF7">
    <property type="entry name" value="AHBB"/>
    <property type="match status" value="1"/>
</dbReference>
<dbReference type="SUPFAM" id="SSF48264">
    <property type="entry name" value="Cytochrome P450"/>
    <property type="match status" value="1"/>
</dbReference>
<reference evidence="9 10" key="1">
    <citation type="submission" date="2017-03" db="EMBL/GenBank/DDBJ databases">
        <title>Genomes of endolithic fungi from Antarctica.</title>
        <authorList>
            <person name="Coleine C."/>
            <person name="Masonjones S."/>
            <person name="Stajich J.E."/>
        </authorList>
    </citation>
    <scope>NUCLEOTIDE SEQUENCE [LARGE SCALE GENOMIC DNA]</scope>
    <source>
        <strain evidence="9 10">CCFEE 6314</strain>
    </source>
</reference>
<feature type="compositionally biased region" description="Basic and acidic residues" evidence="8">
    <location>
        <begin position="961"/>
        <end position="976"/>
    </location>
</feature>
<comment type="similarity">
    <text evidence="3">Belongs to the cytochrome P450 family.</text>
</comment>
<dbReference type="Pfam" id="PF00067">
    <property type="entry name" value="p450"/>
    <property type="match status" value="1"/>
</dbReference>
<dbReference type="GO" id="GO:0005506">
    <property type="term" value="F:iron ion binding"/>
    <property type="evidence" value="ECO:0007669"/>
    <property type="project" value="InterPro"/>
</dbReference>
<dbReference type="Proteomes" id="UP000288859">
    <property type="component" value="Unassembled WGS sequence"/>
</dbReference>
<evidence type="ECO:0000256" key="7">
    <source>
        <dbReference type="PIRSR" id="PIRSR602403-1"/>
    </source>
</evidence>
<keyword evidence="7" id="KW-0349">Heme</keyword>
<dbReference type="PRINTS" id="PR00465">
    <property type="entry name" value="EP450IV"/>
</dbReference>
<dbReference type="GO" id="GO:0020037">
    <property type="term" value="F:heme binding"/>
    <property type="evidence" value="ECO:0007669"/>
    <property type="project" value="InterPro"/>
</dbReference>
<protein>
    <recommendedName>
        <fullName evidence="11">Cytochrome P450</fullName>
    </recommendedName>
</protein>
<dbReference type="InterPro" id="IPR036396">
    <property type="entry name" value="Cyt_P450_sf"/>
</dbReference>